<protein>
    <submittedName>
        <fullName evidence="4">Cobalamin-binding protein</fullName>
    </submittedName>
</protein>
<accession>A0A9D7E1X6</accession>
<evidence type="ECO:0000313" key="4">
    <source>
        <dbReference type="EMBL" id="MBK6972177.1"/>
    </source>
</evidence>
<evidence type="ECO:0000256" key="1">
    <source>
        <dbReference type="ARBA" id="ARBA00022729"/>
    </source>
</evidence>
<dbReference type="PANTHER" id="PTHR30535">
    <property type="entry name" value="VITAMIN B12-BINDING PROTEIN"/>
    <property type="match status" value="1"/>
</dbReference>
<dbReference type="InterPro" id="IPR050902">
    <property type="entry name" value="ABC_Transporter_SBP"/>
</dbReference>
<dbReference type="AlphaFoldDB" id="A0A9D7E1X6"/>
<dbReference type="Gene3D" id="3.40.50.1980">
    <property type="entry name" value="Nitrogenase molybdenum iron protein domain"/>
    <property type="match status" value="2"/>
</dbReference>
<dbReference type="InterPro" id="IPR002491">
    <property type="entry name" value="ABC_transptr_periplasmic_BD"/>
</dbReference>
<name>A0A9D7E1X6_9PROT</name>
<dbReference type="PROSITE" id="PS50983">
    <property type="entry name" value="FE_B12_PBP"/>
    <property type="match status" value="1"/>
</dbReference>
<gene>
    <name evidence="4" type="ORF">IPH26_04205</name>
</gene>
<reference evidence="4" key="1">
    <citation type="submission" date="2020-10" db="EMBL/GenBank/DDBJ databases">
        <title>Connecting structure to function with the recovery of over 1000 high-quality activated sludge metagenome-assembled genomes encoding full-length rRNA genes using long-read sequencing.</title>
        <authorList>
            <person name="Singleton C.M."/>
            <person name="Petriglieri F."/>
            <person name="Kristensen J.M."/>
            <person name="Kirkegaard R.H."/>
            <person name="Michaelsen T.Y."/>
            <person name="Andersen M.H."/>
            <person name="Karst S.M."/>
            <person name="Dueholm M.S."/>
            <person name="Nielsen P.H."/>
            <person name="Albertsen M."/>
        </authorList>
    </citation>
    <scope>NUCLEOTIDE SEQUENCE</scope>
    <source>
        <strain evidence="4">Bjer_18-Q3-R1-45_BAT3C.347</strain>
    </source>
</reference>
<feature type="chain" id="PRO_5038877401" evidence="2">
    <location>
        <begin position="21"/>
        <end position="296"/>
    </location>
</feature>
<dbReference type="EMBL" id="JADJEV010000002">
    <property type="protein sequence ID" value="MBK6972177.1"/>
    <property type="molecule type" value="Genomic_DNA"/>
</dbReference>
<dbReference type="Proteomes" id="UP000807785">
    <property type="component" value="Unassembled WGS sequence"/>
</dbReference>
<dbReference type="SUPFAM" id="SSF53807">
    <property type="entry name" value="Helical backbone' metal receptor"/>
    <property type="match status" value="1"/>
</dbReference>
<evidence type="ECO:0000313" key="5">
    <source>
        <dbReference type="Proteomes" id="UP000807785"/>
    </source>
</evidence>
<feature type="domain" description="Fe/B12 periplasmic-binding" evidence="3">
    <location>
        <begin position="40"/>
        <end position="292"/>
    </location>
</feature>
<proteinExistence type="predicted"/>
<dbReference type="Pfam" id="PF01497">
    <property type="entry name" value="Peripla_BP_2"/>
    <property type="match status" value="1"/>
</dbReference>
<comment type="caution">
    <text evidence="4">The sequence shown here is derived from an EMBL/GenBank/DDBJ whole genome shotgun (WGS) entry which is preliminary data.</text>
</comment>
<feature type="signal peptide" evidence="2">
    <location>
        <begin position="1"/>
        <end position="20"/>
    </location>
</feature>
<keyword evidence="1 2" id="KW-0732">Signal</keyword>
<dbReference type="InterPro" id="IPR054828">
    <property type="entry name" value="Vit_B12_bind_prot"/>
</dbReference>
<dbReference type="NCBIfam" id="NF038402">
    <property type="entry name" value="TroA_like"/>
    <property type="match status" value="1"/>
</dbReference>
<evidence type="ECO:0000259" key="3">
    <source>
        <dbReference type="PROSITE" id="PS50983"/>
    </source>
</evidence>
<dbReference type="PANTHER" id="PTHR30535:SF34">
    <property type="entry name" value="MOLYBDATE-BINDING PROTEIN MOLA"/>
    <property type="match status" value="1"/>
</dbReference>
<sequence>MKRLCLVAFGMMIAIASAQAQITLRDDSGQELRLAHPARRIVTLSPHATELLFAAGAGARVIASVDFSDYPPEAKRLPRVGGYETLDVERIVALKPDLVVAWGSGNPPAVVDQLRGLGLPLFVSEPRSLDDVATSLQILGKLAGAESSANRAAANFRQRAAEIRSRYSTRPPVRVFYQVWDQPLMTVNDAHLISKVLNLCGGINVFASLSALVPTVDVEAVLAADPEVIIGSEEAGARSDALNAWRRWPRLAATKRGNIFQMPPDIMVRHAPRILDAAQIVCDLLEHARANRPAQP</sequence>
<dbReference type="CDD" id="cd01144">
    <property type="entry name" value="BtuF"/>
    <property type="match status" value="1"/>
</dbReference>
<evidence type="ECO:0000256" key="2">
    <source>
        <dbReference type="SAM" id="SignalP"/>
    </source>
</evidence>
<organism evidence="4 5">
    <name type="scientific">Candidatus Methylophosphatis roskildensis</name>
    <dbReference type="NCBI Taxonomy" id="2899263"/>
    <lineage>
        <taxon>Bacteria</taxon>
        <taxon>Pseudomonadati</taxon>
        <taxon>Pseudomonadota</taxon>
        <taxon>Betaproteobacteria</taxon>
        <taxon>Nitrosomonadales</taxon>
        <taxon>Sterolibacteriaceae</taxon>
        <taxon>Candidatus Methylophosphatis</taxon>
    </lineage>
</organism>